<dbReference type="PANTHER" id="PTHR33988">
    <property type="entry name" value="ENDORIBONUCLEASE MAZF-RELATED"/>
    <property type="match status" value="1"/>
</dbReference>
<dbReference type="Gene3D" id="2.30.30.110">
    <property type="match status" value="1"/>
</dbReference>
<dbReference type="GO" id="GO:0003677">
    <property type="term" value="F:DNA binding"/>
    <property type="evidence" value="ECO:0007669"/>
    <property type="project" value="InterPro"/>
</dbReference>
<dbReference type="PANTHER" id="PTHR33988:SF2">
    <property type="entry name" value="ENDORIBONUCLEASE MAZF"/>
    <property type="match status" value="1"/>
</dbReference>
<dbReference type="InterPro" id="IPR003477">
    <property type="entry name" value="PemK-like"/>
</dbReference>
<accession>A0AAW4IY51</accession>
<dbReference type="GO" id="GO:0016075">
    <property type="term" value="P:rRNA catabolic process"/>
    <property type="evidence" value="ECO:0007669"/>
    <property type="project" value="TreeGrafter"/>
</dbReference>
<proteinExistence type="inferred from homology"/>
<dbReference type="SUPFAM" id="SSF50118">
    <property type="entry name" value="Cell growth inhibitor/plasmid maintenance toxic component"/>
    <property type="match status" value="1"/>
</dbReference>
<comment type="similarity">
    <text evidence="1">Belongs to the PemK/MazF family.</text>
</comment>
<sequence>MMVNNFYRGDVFYADLGEKPKGVKDCEQYGVRPVIIIQNDIGNRYSPTVIVAAITSQTDKAKLPTHVALDWRYIGLKRESVVMLEQIRTLDKRKLKEKVGRISDNDVKKINTAALVSLQLQEIENKMYETIYKKIEKIKFKEEQYKFGLETGVVSNEYFDRLQKERGAIMKDLEEYCNSKGLNHMDFLKEYDKISAKHDVRKVC</sequence>
<dbReference type="AlphaFoldDB" id="A0AAW4IY51"/>
<keyword evidence="2" id="KW-1277">Toxin-antitoxin system</keyword>
<protein>
    <submittedName>
        <fullName evidence="3">Type II toxin-antitoxin system PemK/MazF family toxin</fullName>
    </submittedName>
</protein>
<evidence type="ECO:0000313" key="4">
    <source>
        <dbReference type="Proteomes" id="UP000668068"/>
    </source>
</evidence>
<dbReference type="GO" id="GO:0006402">
    <property type="term" value="P:mRNA catabolic process"/>
    <property type="evidence" value="ECO:0007669"/>
    <property type="project" value="TreeGrafter"/>
</dbReference>
<dbReference type="EMBL" id="JAENQP010000007">
    <property type="protein sequence ID" value="MBO3359553.1"/>
    <property type="molecule type" value="Genomic_DNA"/>
</dbReference>
<dbReference type="Pfam" id="PF02452">
    <property type="entry name" value="PemK_toxin"/>
    <property type="match status" value="1"/>
</dbReference>
<dbReference type="GO" id="GO:0004521">
    <property type="term" value="F:RNA endonuclease activity"/>
    <property type="evidence" value="ECO:0007669"/>
    <property type="project" value="TreeGrafter"/>
</dbReference>
<evidence type="ECO:0000313" key="3">
    <source>
        <dbReference type="EMBL" id="MBO3359553.1"/>
    </source>
</evidence>
<gene>
    <name evidence="3" type="ORF">JJB47_12295</name>
</gene>
<evidence type="ECO:0000256" key="2">
    <source>
        <dbReference type="ARBA" id="ARBA00022649"/>
    </source>
</evidence>
<evidence type="ECO:0000256" key="1">
    <source>
        <dbReference type="ARBA" id="ARBA00007521"/>
    </source>
</evidence>
<organism evidence="3 4">
    <name type="scientific">Clostridium perfringens</name>
    <dbReference type="NCBI Taxonomy" id="1502"/>
    <lineage>
        <taxon>Bacteria</taxon>
        <taxon>Bacillati</taxon>
        <taxon>Bacillota</taxon>
        <taxon>Clostridia</taxon>
        <taxon>Eubacteriales</taxon>
        <taxon>Clostridiaceae</taxon>
        <taxon>Clostridium</taxon>
    </lineage>
</organism>
<reference evidence="3" key="1">
    <citation type="submission" date="2020-12" db="EMBL/GenBank/DDBJ databases">
        <title>Comparative genomics of Clostridium perfringens reveals patterns of host-associated phylogenetic clades and virulence factors.</title>
        <authorList>
            <person name="Smith A.H."/>
            <person name="Geier R."/>
        </authorList>
    </citation>
    <scope>NUCLEOTIDE SEQUENCE</scope>
    <source>
        <strain evidence="3">CHD30677R</strain>
    </source>
</reference>
<dbReference type="InterPro" id="IPR011067">
    <property type="entry name" value="Plasmid_toxin/cell-grow_inhib"/>
</dbReference>
<name>A0AAW4IY51_CLOPF</name>
<comment type="caution">
    <text evidence="3">The sequence shown here is derived from an EMBL/GenBank/DDBJ whole genome shotgun (WGS) entry which is preliminary data.</text>
</comment>
<dbReference type="Proteomes" id="UP000668068">
    <property type="component" value="Unassembled WGS sequence"/>
</dbReference>